<keyword evidence="1" id="KW-0378">Hydrolase</keyword>
<dbReference type="Pfam" id="PF22769">
    <property type="entry name" value="DCD"/>
    <property type="match status" value="1"/>
</dbReference>
<dbReference type="SUPFAM" id="SSF51283">
    <property type="entry name" value="dUTPase-like"/>
    <property type="match status" value="1"/>
</dbReference>
<comment type="caution">
    <text evidence="3">The sequence shown here is derived from an EMBL/GenBank/DDBJ whole genome shotgun (WGS) entry which is preliminary data.</text>
</comment>
<dbReference type="InterPro" id="IPR036157">
    <property type="entry name" value="dUTPase-like_sf"/>
</dbReference>
<dbReference type="GO" id="GO:0006229">
    <property type="term" value="P:dUTP biosynthetic process"/>
    <property type="evidence" value="ECO:0007669"/>
    <property type="project" value="InterPro"/>
</dbReference>
<evidence type="ECO:0000313" key="3">
    <source>
        <dbReference type="EMBL" id="OGZ30197.1"/>
    </source>
</evidence>
<dbReference type="Proteomes" id="UP000178428">
    <property type="component" value="Unassembled WGS sequence"/>
</dbReference>
<dbReference type="STRING" id="1801725.A3J00_00825"/>
<dbReference type="PANTHER" id="PTHR42680">
    <property type="entry name" value="DCTP DEAMINASE"/>
    <property type="match status" value="1"/>
</dbReference>
<dbReference type="Gene3D" id="2.70.40.10">
    <property type="match status" value="1"/>
</dbReference>
<dbReference type="EMBL" id="MHMR01000026">
    <property type="protein sequence ID" value="OGZ30197.1"/>
    <property type="molecule type" value="Genomic_DNA"/>
</dbReference>
<reference evidence="3 4" key="1">
    <citation type="journal article" date="2016" name="Nat. Commun.">
        <title>Thousands of microbial genomes shed light on interconnected biogeochemical processes in an aquifer system.</title>
        <authorList>
            <person name="Anantharaman K."/>
            <person name="Brown C.T."/>
            <person name="Hug L.A."/>
            <person name="Sharon I."/>
            <person name="Castelle C.J."/>
            <person name="Probst A.J."/>
            <person name="Thomas B.C."/>
            <person name="Singh A."/>
            <person name="Wilkins M.J."/>
            <person name="Karaoz U."/>
            <person name="Brodie E.L."/>
            <person name="Williams K.H."/>
            <person name="Hubbard S.S."/>
            <person name="Banfield J.F."/>
        </authorList>
    </citation>
    <scope>NUCLEOTIDE SEQUENCE [LARGE SCALE GENOMIC DNA]</scope>
</reference>
<proteinExistence type="predicted"/>
<gene>
    <name evidence="3" type="ORF">A3J00_00825</name>
</gene>
<dbReference type="CDD" id="cd07557">
    <property type="entry name" value="trimeric_dUTPase"/>
    <property type="match status" value="1"/>
</dbReference>
<keyword evidence="2" id="KW-0546">Nucleotide metabolism</keyword>
<evidence type="ECO:0000313" key="4">
    <source>
        <dbReference type="Proteomes" id="UP000178428"/>
    </source>
</evidence>
<organism evidence="3 4">
    <name type="scientific">Candidatus Niyogibacteria bacterium RIFCSPLOWO2_02_FULL_45_13</name>
    <dbReference type="NCBI Taxonomy" id="1801725"/>
    <lineage>
        <taxon>Bacteria</taxon>
        <taxon>Candidatus Niyogiibacteriota</taxon>
    </lineage>
</organism>
<accession>A0A1G2EWV1</accession>
<evidence type="ECO:0000256" key="1">
    <source>
        <dbReference type="ARBA" id="ARBA00022801"/>
    </source>
</evidence>
<dbReference type="PANTHER" id="PTHR42680:SF2">
    <property type="entry name" value="DCTP DEAMINASE"/>
    <property type="match status" value="1"/>
</dbReference>
<evidence type="ECO:0000256" key="2">
    <source>
        <dbReference type="ARBA" id="ARBA00023080"/>
    </source>
</evidence>
<dbReference type="AlphaFoldDB" id="A0A1G2EWV1"/>
<name>A0A1G2EWV1_9BACT</name>
<dbReference type="InterPro" id="IPR033704">
    <property type="entry name" value="dUTPase_trimeric"/>
</dbReference>
<dbReference type="InterPro" id="IPR011962">
    <property type="entry name" value="dCTP_deaminase"/>
</dbReference>
<dbReference type="GO" id="GO:0008829">
    <property type="term" value="F:dCTP deaminase activity"/>
    <property type="evidence" value="ECO:0007669"/>
    <property type="project" value="InterPro"/>
</dbReference>
<protein>
    <submittedName>
        <fullName evidence="3">Uncharacterized protein</fullName>
    </submittedName>
</protein>
<sequence>MLLSRDAILRHMKEGNIIIDPYEPKKLKTTSYDVTLGEYFWRESHPNGGHTIHNIYDDASTKRIWSGPHEAKTTEKFSEEMNMKFSNIKPGDKIIMIHPGETILAHTQEYVGGRTKCVGKMYARSSLGRNFIEVCKDAGWGDVGYFNRWTMEVTNNSQHFTIPLVVGRRIAQMVFYEVEPILDKDYSQDKGKYQVADDLEKLKKDWNPHMMLPKMHLDWEVKEF</sequence>